<dbReference type="SUPFAM" id="SSF88713">
    <property type="entry name" value="Glycoside hydrolase/deacetylase"/>
    <property type="match status" value="1"/>
</dbReference>
<dbReference type="GO" id="GO:0005975">
    <property type="term" value="P:carbohydrate metabolic process"/>
    <property type="evidence" value="ECO:0007669"/>
    <property type="project" value="InterPro"/>
</dbReference>
<evidence type="ECO:0000259" key="1">
    <source>
        <dbReference type="PROSITE" id="PS51677"/>
    </source>
</evidence>
<protein>
    <submittedName>
        <fullName evidence="2">Polysaccharide deacetylase family protein</fullName>
    </submittedName>
</protein>
<proteinExistence type="predicted"/>
<evidence type="ECO:0000313" key="2">
    <source>
        <dbReference type="EMBL" id="QIG44999.1"/>
    </source>
</evidence>
<dbReference type="PROSITE" id="PS51677">
    <property type="entry name" value="NODB"/>
    <property type="match status" value="1"/>
</dbReference>
<reference evidence="2 3" key="1">
    <citation type="submission" date="2020-02" db="EMBL/GenBank/DDBJ databases">
        <title>Full genome sequence of Nocardioides sp. R-3366.</title>
        <authorList>
            <person name="Im W.-T."/>
        </authorList>
    </citation>
    <scope>NUCLEOTIDE SEQUENCE [LARGE SCALE GENOMIC DNA]</scope>
    <source>
        <strain evidence="2 3">R-3366</strain>
    </source>
</reference>
<sequence>MTQIEVARADGRGRCVALTVDDGPAGATTAALLDLLAEHAVPATFCLVGERAAGPGAAPLVRRVVAEGHVLANHGWSYDDLGAAPVPRVADELARTTAAIRAAAGDPDVPVPFYRAPNGSWGCSADVAAAQGMRPLAVTGTIDDWLTQDADTLVERLRAARRPGGLLLVHDGGGDRSGTLAALRRELPRWLAEGWTFVRPVGWAGPAS</sequence>
<dbReference type="PANTHER" id="PTHR10587">
    <property type="entry name" value="GLYCOSYL TRANSFERASE-RELATED"/>
    <property type="match status" value="1"/>
</dbReference>
<accession>A0A6G6WIF3</accession>
<dbReference type="InterPro" id="IPR050248">
    <property type="entry name" value="Polysacc_deacetylase_ArnD"/>
</dbReference>
<dbReference type="AlphaFoldDB" id="A0A6G6WIF3"/>
<feature type="domain" description="NodB homology" evidence="1">
    <location>
        <begin position="14"/>
        <end position="198"/>
    </location>
</feature>
<evidence type="ECO:0000313" key="3">
    <source>
        <dbReference type="Proteomes" id="UP000502996"/>
    </source>
</evidence>
<dbReference type="RefSeq" id="WP_165237122.1">
    <property type="nucleotide sequence ID" value="NZ_CP049257.1"/>
</dbReference>
<keyword evidence="3" id="KW-1185">Reference proteome</keyword>
<name>A0A6G6WIF3_9ACTN</name>
<dbReference type="InterPro" id="IPR002509">
    <property type="entry name" value="NODB_dom"/>
</dbReference>
<dbReference type="InterPro" id="IPR011330">
    <property type="entry name" value="Glyco_hydro/deAcase_b/a-brl"/>
</dbReference>
<dbReference type="KEGG" id="nano:G5V58_21485"/>
<dbReference type="GO" id="GO:0016810">
    <property type="term" value="F:hydrolase activity, acting on carbon-nitrogen (but not peptide) bonds"/>
    <property type="evidence" value="ECO:0007669"/>
    <property type="project" value="InterPro"/>
</dbReference>
<dbReference type="Pfam" id="PF01522">
    <property type="entry name" value="Polysacc_deac_1"/>
    <property type="match status" value="1"/>
</dbReference>
<gene>
    <name evidence="2" type="ORF">G5V58_21485</name>
</gene>
<dbReference type="Proteomes" id="UP000502996">
    <property type="component" value="Chromosome"/>
</dbReference>
<dbReference type="Gene3D" id="3.20.20.370">
    <property type="entry name" value="Glycoside hydrolase/deacetylase"/>
    <property type="match status" value="1"/>
</dbReference>
<organism evidence="2 3">
    <name type="scientific">Nocardioides anomalus</name>
    <dbReference type="NCBI Taxonomy" id="2712223"/>
    <lineage>
        <taxon>Bacteria</taxon>
        <taxon>Bacillati</taxon>
        <taxon>Actinomycetota</taxon>
        <taxon>Actinomycetes</taxon>
        <taxon>Propionibacteriales</taxon>
        <taxon>Nocardioidaceae</taxon>
        <taxon>Nocardioides</taxon>
    </lineage>
</organism>
<dbReference type="CDD" id="cd10917">
    <property type="entry name" value="CE4_NodB_like_6s_7s"/>
    <property type="match status" value="1"/>
</dbReference>
<dbReference type="EMBL" id="CP049257">
    <property type="protein sequence ID" value="QIG44999.1"/>
    <property type="molecule type" value="Genomic_DNA"/>
</dbReference>